<evidence type="ECO:0000256" key="4">
    <source>
        <dbReference type="ARBA" id="ARBA00022544"/>
    </source>
</evidence>
<keyword evidence="5 8" id="KW-0812">Transmembrane</keyword>
<dbReference type="GO" id="GO:0009847">
    <property type="term" value="P:spore germination"/>
    <property type="evidence" value="ECO:0007669"/>
    <property type="project" value="InterPro"/>
</dbReference>
<reference evidence="9" key="2">
    <citation type="submission" date="2021-04" db="EMBL/GenBank/DDBJ databases">
        <authorList>
            <person name="Gilroy R."/>
        </authorList>
    </citation>
    <scope>NUCLEOTIDE SEQUENCE</scope>
    <source>
        <strain evidence="9">CHK169-2315</strain>
    </source>
</reference>
<name>A0A9D1TJE5_9BACI</name>
<dbReference type="EMBL" id="DXHX01000071">
    <property type="protein sequence ID" value="HIV74396.1"/>
    <property type="molecule type" value="Genomic_DNA"/>
</dbReference>
<dbReference type="AlphaFoldDB" id="A0A9D1TJE5"/>
<evidence type="ECO:0000256" key="2">
    <source>
        <dbReference type="ARBA" id="ARBA00007998"/>
    </source>
</evidence>
<evidence type="ECO:0000256" key="3">
    <source>
        <dbReference type="ARBA" id="ARBA00022448"/>
    </source>
</evidence>
<feature type="transmembrane region" description="Helical" evidence="8">
    <location>
        <begin position="182"/>
        <end position="206"/>
    </location>
</feature>
<reference evidence="9" key="1">
    <citation type="journal article" date="2021" name="PeerJ">
        <title>Extensive microbial diversity within the chicken gut microbiome revealed by metagenomics and culture.</title>
        <authorList>
            <person name="Gilroy R."/>
            <person name="Ravi A."/>
            <person name="Getino M."/>
            <person name="Pursley I."/>
            <person name="Horton D.L."/>
            <person name="Alikhan N.F."/>
            <person name="Baker D."/>
            <person name="Gharbi K."/>
            <person name="Hall N."/>
            <person name="Watson M."/>
            <person name="Adriaenssens E.M."/>
            <person name="Foster-Nyarko E."/>
            <person name="Jarju S."/>
            <person name="Secka A."/>
            <person name="Antonio M."/>
            <person name="Oren A."/>
            <person name="Chaudhuri R.R."/>
            <person name="La Ragione R."/>
            <person name="Hildebrand F."/>
            <person name="Pallen M.J."/>
        </authorList>
    </citation>
    <scope>NUCLEOTIDE SEQUENCE</scope>
    <source>
        <strain evidence="9">CHK169-2315</strain>
    </source>
</reference>
<dbReference type="PANTHER" id="PTHR34975:SF2">
    <property type="entry name" value="SPORE GERMINATION PROTEIN A2"/>
    <property type="match status" value="1"/>
</dbReference>
<feature type="transmembrane region" description="Helical" evidence="8">
    <location>
        <begin position="40"/>
        <end position="61"/>
    </location>
</feature>
<feature type="transmembrane region" description="Helical" evidence="8">
    <location>
        <begin position="142"/>
        <end position="162"/>
    </location>
</feature>
<dbReference type="GO" id="GO:0016020">
    <property type="term" value="C:membrane"/>
    <property type="evidence" value="ECO:0007669"/>
    <property type="project" value="UniProtKB-SubCell"/>
</dbReference>
<evidence type="ECO:0000256" key="5">
    <source>
        <dbReference type="ARBA" id="ARBA00022692"/>
    </source>
</evidence>
<evidence type="ECO:0000313" key="10">
    <source>
        <dbReference type="Proteomes" id="UP000823937"/>
    </source>
</evidence>
<comment type="similarity">
    <text evidence="2">Belongs to the amino acid-polyamine-organocation (APC) superfamily. Spore germination protein (SGP) (TC 2.A.3.9) family.</text>
</comment>
<organism evidence="9 10">
    <name type="scientific">Candidatus Pseudogracilibacillus intestinigallinarum</name>
    <dbReference type="NCBI Taxonomy" id="2838742"/>
    <lineage>
        <taxon>Bacteria</taxon>
        <taxon>Bacillati</taxon>
        <taxon>Bacillota</taxon>
        <taxon>Bacilli</taxon>
        <taxon>Bacillales</taxon>
        <taxon>Bacillaceae</taxon>
        <taxon>Pseudogracilibacillus</taxon>
    </lineage>
</organism>
<feature type="transmembrane region" description="Helical" evidence="8">
    <location>
        <begin position="268"/>
        <end position="292"/>
    </location>
</feature>
<keyword evidence="3" id="KW-0813">Transport</keyword>
<keyword evidence="4" id="KW-0309">Germination</keyword>
<feature type="transmembrane region" description="Helical" evidence="8">
    <location>
        <begin position="304"/>
        <end position="320"/>
    </location>
</feature>
<gene>
    <name evidence="9" type="ORF">H9895_04855</name>
</gene>
<evidence type="ECO:0000256" key="7">
    <source>
        <dbReference type="ARBA" id="ARBA00023136"/>
    </source>
</evidence>
<proteinExistence type="inferred from homology"/>
<feature type="transmembrane region" description="Helical" evidence="8">
    <location>
        <begin position="218"/>
        <end position="239"/>
    </location>
</feature>
<keyword evidence="6 8" id="KW-1133">Transmembrane helix</keyword>
<protein>
    <submittedName>
        <fullName evidence="9">Spore germination protein</fullName>
    </submittedName>
</protein>
<feature type="transmembrane region" description="Helical" evidence="8">
    <location>
        <begin position="119"/>
        <end position="135"/>
    </location>
</feature>
<dbReference type="PANTHER" id="PTHR34975">
    <property type="entry name" value="SPORE GERMINATION PROTEIN A2"/>
    <property type="match status" value="1"/>
</dbReference>
<dbReference type="Gene3D" id="1.20.1740.10">
    <property type="entry name" value="Amino acid/polyamine transporter I"/>
    <property type="match status" value="1"/>
</dbReference>
<feature type="transmembrane region" description="Helical" evidence="8">
    <location>
        <begin position="7"/>
        <end position="28"/>
    </location>
</feature>
<evidence type="ECO:0000256" key="6">
    <source>
        <dbReference type="ARBA" id="ARBA00022989"/>
    </source>
</evidence>
<dbReference type="Proteomes" id="UP000823937">
    <property type="component" value="Unassembled WGS sequence"/>
</dbReference>
<accession>A0A9D1TJE5</accession>
<feature type="transmembrane region" description="Helical" evidence="8">
    <location>
        <begin position="332"/>
        <end position="355"/>
    </location>
</feature>
<evidence type="ECO:0000256" key="1">
    <source>
        <dbReference type="ARBA" id="ARBA00004141"/>
    </source>
</evidence>
<dbReference type="Pfam" id="PF03845">
    <property type="entry name" value="Spore_permease"/>
    <property type="match status" value="1"/>
</dbReference>
<keyword evidence="7 8" id="KW-0472">Membrane</keyword>
<evidence type="ECO:0000313" key="9">
    <source>
        <dbReference type="EMBL" id="HIV74396.1"/>
    </source>
</evidence>
<dbReference type="NCBIfam" id="TIGR00912">
    <property type="entry name" value="2A0309"/>
    <property type="match status" value="1"/>
</dbReference>
<sequence length="362" mass="41710">MNEGKTILPYQLFFLLIQTQIGVSVVSLPHDVFNTAKGDGWISVLLTGVVVQCIIFMYIFLIQRFPNSSWKQICETLFGKIIGKFIVFLYIVYFLCLTSITLAKYALLLSAWMMPRTPSWVLLLLMLIIVFYIFTEKLETIAQFYVLTSVILLVYVGVNIYAWKEANLTFIFPIGKSGVPHILEGIIEVFPSFSGIELLLIFHIYIRAEKKEILKIATISNVCLTFFYTFITFTSLVFLSPEELKLVPEPVLYLVKSFSFKIIERPDLIFTSIWIVLVATTLTTFLYATKYLSLHLYKRGKPRFVTIFLLVVCYIAAISLRNTYTLQTVLDYFIYAVIVFMVVIPLISFLITFIFSKKEVEP</sequence>
<comment type="subcellular location">
    <subcellularLocation>
        <location evidence="1">Membrane</location>
        <topology evidence="1">Multi-pass membrane protein</topology>
    </subcellularLocation>
</comment>
<comment type="caution">
    <text evidence="9">The sequence shown here is derived from an EMBL/GenBank/DDBJ whole genome shotgun (WGS) entry which is preliminary data.</text>
</comment>
<dbReference type="InterPro" id="IPR004761">
    <property type="entry name" value="Spore_GerAB"/>
</dbReference>
<feature type="transmembrane region" description="Helical" evidence="8">
    <location>
        <begin position="81"/>
        <end position="107"/>
    </location>
</feature>
<evidence type="ECO:0000256" key="8">
    <source>
        <dbReference type="SAM" id="Phobius"/>
    </source>
</evidence>